<feature type="region of interest" description="Disordered" evidence="1">
    <location>
        <begin position="59"/>
        <end position="81"/>
    </location>
</feature>
<gene>
    <name evidence="2" type="ORF">PFR001_LOCUS7124</name>
</gene>
<reference evidence="2 3" key="1">
    <citation type="submission" date="2021-11" db="EMBL/GenBank/DDBJ databases">
        <authorList>
            <person name="Islam A."/>
            <person name="Islam S."/>
            <person name="Flora M.S."/>
            <person name="Rahman M."/>
            <person name="Ziaur R.M."/>
            <person name="Epstein J.H."/>
            <person name="Hassan M."/>
            <person name="Klassen M."/>
            <person name="Woodard K."/>
            <person name="Webb A."/>
            <person name="Webby R.J."/>
            <person name="El Zowalaty M.E."/>
        </authorList>
    </citation>
    <scope>NUCLEOTIDE SEQUENCE [LARGE SCALE GENOMIC DNA]</scope>
    <source>
        <strain evidence="2">Pf1</strain>
    </source>
</reference>
<feature type="compositionally biased region" description="Basic and acidic residues" evidence="1">
    <location>
        <begin position="62"/>
        <end position="73"/>
    </location>
</feature>
<organism evidence="2 3">
    <name type="scientific">Peronospora farinosa</name>
    <dbReference type="NCBI Taxonomy" id="134698"/>
    <lineage>
        <taxon>Eukaryota</taxon>
        <taxon>Sar</taxon>
        <taxon>Stramenopiles</taxon>
        <taxon>Oomycota</taxon>
        <taxon>Peronosporomycetes</taxon>
        <taxon>Peronosporales</taxon>
        <taxon>Peronosporaceae</taxon>
        <taxon>Peronospora</taxon>
    </lineage>
</organism>
<evidence type="ECO:0000313" key="2">
    <source>
        <dbReference type="EMBL" id="CAH0491888.1"/>
    </source>
</evidence>
<proteinExistence type="predicted"/>
<name>A0ABN8CF14_9STRA</name>
<protein>
    <submittedName>
        <fullName evidence="2">Uncharacterized protein</fullName>
    </submittedName>
</protein>
<accession>A0ABN8CF14</accession>
<dbReference type="Proteomes" id="UP001157938">
    <property type="component" value="Unassembled WGS sequence"/>
</dbReference>
<sequence length="81" mass="8808">MQVGPSAEHGRARSQCIDNLGKQDCSAGLCMDSHGVKTPTTMQCAGTAVRVWDKTGSQRTRSRFESAELEHPRVGQRHAVV</sequence>
<evidence type="ECO:0000313" key="3">
    <source>
        <dbReference type="Proteomes" id="UP001157938"/>
    </source>
</evidence>
<evidence type="ECO:0000256" key="1">
    <source>
        <dbReference type="SAM" id="MobiDB-lite"/>
    </source>
</evidence>
<comment type="caution">
    <text evidence="2">The sequence shown here is derived from an EMBL/GenBank/DDBJ whole genome shotgun (WGS) entry which is preliminary data.</text>
</comment>
<dbReference type="EMBL" id="CAKLBC010001409">
    <property type="protein sequence ID" value="CAH0491888.1"/>
    <property type="molecule type" value="Genomic_DNA"/>
</dbReference>
<keyword evidence="3" id="KW-1185">Reference proteome</keyword>